<dbReference type="OrthoDB" id="9760333at2"/>
<keyword evidence="10" id="KW-0732">Signal</keyword>
<name>A0A396RSN6_9SPHN</name>
<dbReference type="PANTHER" id="PTHR30069:SF42">
    <property type="entry name" value="FERRIC AEROBACTIN RECEPTOR"/>
    <property type="match status" value="1"/>
</dbReference>
<dbReference type="InterPro" id="IPR039426">
    <property type="entry name" value="TonB-dep_rcpt-like"/>
</dbReference>
<evidence type="ECO:0000256" key="6">
    <source>
        <dbReference type="ARBA" id="ARBA00023136"/>
    </source>
</evidence>
<accession>A0A396RSN6</accession>
<dbReference type="GO" id="GO:0009279">
    <property type="term" value="C:cell outer membrane"/>
    <property type="evidence" value="ECO:0007669"/>
    <property type="project" value="UniProtKB-SubCell"/>
</dbReference>
<sequence>MNRTVLLTALLAGATPLAPLFAQAEGPNADPAAAADDQRGDAGDIVITAARTELPASALPLTVDIIDTEELTQQVAIAGSIVDAVANLSPSFSPTRQKLSGSGETLRGRSPLYAINGIPQSTPIRDGSRDGYTIDPFFIDRIELIYGSNALQGIGATGGVVNQVIVPAPSEDGISGRALLQGTASSGFEDNGLGGKAAALVSYRAGAFDVSVGGAFERRGVFYDGAGRIIGVDEAQGDVQDSKSWSAFGLLGYQLSGSARVELIANRFELKGYDHYVRIPGDRELGIPSTSVRGTNGGEPPSNRVETVSLTLTDSDLAGGSLVLQAFFNRSRDIFGGSITGTFQDEAIAPEGTLFDQSANKSRKFGGRFSYEREIAGALTATIGFDSLWDETEQSLIHTGRAWVPPTEFRSLAPFGQLNLGLFDNRLRLAGGARWENVQLKVDDFRTLAFYGGREVGGGQPTFDDLLLNGGVVVEPVEGVRGYASYAEGYTIADVGRILRGIREVGVDIDDFLDVSPVVSNNREIGIEVKRGPLDASAAYFWSSSDLGGLLVLNEGGVYDVQRQRIEIEGLEINLGVQTPVPGLRVSAGYAHLSGRTDSDEDGVVDIDLDGANISPDRLNLAADFRRGPFSARLQGQFYLSRRFDGENDALENDTAFVGYETADAVLRYDTGFGGVTLAASNIFDAAYITYNSDTISTNDDLRFFSGRGRTFTLGWDVRF</sequence>
<dbReference type="Pfam" id="PF00593">
    <property type="entry name" value="TonB_dep_Rec_b-barrel"/>
    <property type="match status" value="1"/>
</dbReference>
<dbReference type="EMBL" id="QWLV01000004">
    <property type="protein sequence ID" value="RHW17363.1"/>
    <property type="molecule type" value="Genomic_DNA"/>
</dbReference>
<gene>
    <name evidence="13" type="ORF">D1610_10320</name>
</gene>
<feature type="domain" description="TonB-dependent receptor-like beta-barrel" evidence="11">
    <location>
        <begin position="302"/>
        <end position="682"/>
    </location>
</feature>
<evidence type="ECO:0000256" key="8">
    <source>
        <dbReference type="PROSITE-ProRule" id="PRU01360"/>
    </source>
</evidence>
<dbReference type="SUPFAM" id="SSF56935">
    <property type="entry name" value="Porins"/>
    <property type="match status" value="1"/>
</dbReference>
<evidence type="ECO:0000256" key="3">
    <source>
        <dbReference type="ARBA" id="ARBA00022452"/>
    </source>
</evidence>
<keyword evidence="5 9" id="KW-0798">TonB box</keyword>
<protein>
    <submittedName>
        <fullName evidence="13">TonB-dependent receptor</fullName>
    </submittedName>
</protein>
<keyword evidence="3 8" id="KW-1134">Transmembrane beta strand</keyword>
<feature type="chain" id="PRO_5017187706" evidence="10">
    <location>
        <begin position="25"/>
        <end position="720"/>
    </location>
</feature>
<evidence type="ECO:0000256" key="5">
    <source>
        <dbReference type="ARBA" id="ARBA00023077"/>
    </source>
</evidence>
<reference evidence="13 14" key="1">
    <citation type="submission" date="2018-08" db="EMBL/GenBank/DDBJ databases">
        <title>The multiple taxonomic identification of Sphingomonas gilva.</title>
        <authorList>
            <person name="Zhu D."/>
            <person name="Zheng S."/>
        </authorList>
    </citation>
    <scope>NUCLEOTIDE SEQUENCE [LARGE SCALE GENOMIC DNA]</scope>
    <source>
        <strain evidence="13 14">ZDH117</strain>
    </source>
</reference>
<evidence type="ECO:0000256" key="4">
    <source>
        <dbReference type="ARBA" id="ARBA00022692"/>
    </source>
</evidence>
<comment type="similarity">
    <text evidence="8 9">Belongs to the TonB-dependent receptor family.</text>
</comment>
<keyword evidence="13" id="KW-0675">Receptor</keyword>
<feature type="domain" description="TonB-dependent receptor plug" evidence="12">
    <location>
        <begin position="58"/>
        <end position="160"/>
    </location>
</feature>
<dbReference type="PROSITE" id="PS52016">
    <property type="entry name" value="TONB_DEPENDENT_REC_3"/>
    <property type="match status" value="1"/>
</dbReference>
<comment type="caution">
    <text evidence="13">The sequence shown here is derived from an EMBL/GenBank/DDBJ whole genome shotgun (WGS) entry which is preliminary data.</text>
</comment>
<comment type="subcellular location">
    <subcellularLocation>
        <location evidence="1 8">Cell outer membrane</location>
        <topology evidence="1 8">Multi-pass membrane protein</topology>
    </subcellularLocation>
</comment>
<dbReference type="Gene3D" id="2.40.170.20">
    <property type="entry name" value="TonB-dependent receptor, beta-barrel domain"/>
    <property type="match status" value="1"/>
</dbReference>
<feature type="signal peptide" evidence="10">
    <location>
        <begin position="1"/>
        <end position="24"/>
    </location>
</feature>
<dbReference type="InterPro" id="IPR036942">
    <property type="entry name" value="Beta-barrel_TonB_sf"/>
</dbReference>
<keyword evidence="7 8" id="KW-0998">Cell outer membrane</keyword>
<evidence type="ECO:0000259" key="12">
    <source>
        <dbReference type="Pfam" id="PF07715"/>
    </source>
</evidence>
<dbReference type="GO" id="GO:0044718">
    <property type="term" value="P:siderophore transmembrane transport"/>
    <property type="evidence" value="ECO:0007669"/>
    <property type="project" value="TreeGrafter"/>
</dbReference>
<evidence type="ECO:0000259" key="11">
    <source>
        <dbReference type="Pfam" id="PF00593"/>
    </source>
</evidence>
<dbReference type="RefSeq" id="WP_118864111.1">
    <property type="nucleotide sequence ID" value="NZ_QWLV01000004.1"/>
</dbReference>
<evidence type="ECO:0000313" key="13">
    <source>
        <dbReference type="EMBL" id="RHW17363.1"/>
    </source>
</evidence>
<keyword evidence="6 8" id="KW-0472">Membrane</keyword>
<evidence type="ECO:0000256" key="1">
    <source>
        <dbReference type="ARBA" id="ARBA00004571"/>
    </source>
</evidence>
<dbReference type="PANTHER" id="PTHR30069">
    <property type="entry name" value="TONB-DEPENDENT OUTER MEMBRANE RECEPTOR"/>
    <property type="match status" value="1"/>
</dbReference>
<dbReference type="InterPro" id="IPR037066">
    <property type="entry name" value="Plug_dom_sf"/>
</dbReference>
<proteinExistence type="inferred from homology"/>
<keyword evidence="14" id="KW-1185">Reference proteome</keyword>
<dbReference type="Gene3D" id="2.170.130.10">
    <property type="entry name" value="TonB-dependent receptor, plug domain"/>
    <property type="match status" value="1"/>
</dbReference>
<dbReference type="InterPro" id="IPR000531">
    <property type="entry name" value="Beta-barrel_TonB"/>
</dbReference>
<dbReference type="Pfam" id="PF07715">
    <property type="entry name" value="Plug"/>
    <property type="match status" value="1"/>
</dbReference>
<organism evidence="13 14">
    <name type="scientific">Sphingomonas gilva</name>
    <dbReference type="NCBI Taxonomy" id="2305907"/>
    <lineage>
        <taxon>Bacteria</taxon>
        <taxon>Pseudomonadati</taxon>
        <taxon>Pseudomonadota</taxon>
        <taxon>Alphaproteobacteria</taxon>
        <taxon>Sphingomonadales</taxon>
        <taxon>Sphingomonadaceae</taxon>
        <taxon>Sphingomonas</taxon>
    </lineage>
</organism>
<evidence type="ECO:0000256" key="2">
    <source>
        <dbReference type="ARBA" id="ARBA00022448"/>
    </source>
</evidence>
<evidence type="ECO:0000313" key="14">
    <source>
        <dbReference type="Proteomes" id="UP000266693"/>
    </source>
</evidence>
<evidence type="ECO:0000256" key="10">
    <source>
        <dbReference type="SAM" id="SignalP"/>
    </source>
</evidence>
<keyword evidence="2 8" id="KW-0813">Transport</keyword>
<dbReference type="InterPro" id="IPR012910">
    <property type="entry name" value="Plug_dom"/>
</dbReference>
<dbReference type="Proteomes" id="UP000266693">
    <property type="component" value="Unassembled WGS sequence"/>
</dbReference>
<keyword evidence="4 8" id="KW-0812">Transmembrane</keyword>
<dbReference type="GO" id="GO:0015344">
    <property type="term" value="F:siderophore uptake transmembrane transporter activity"/>
    <property type="evidence" value="ECO:0007669"/>
    <property type="project" value="TreeGrafter"/>
</dbReference>
<dbReference type="AlphaFoldDB" id="A0A396RSN6"/>
<evidence type="ECO:0000256" key="9">
    <source>
        <dbReference type="RuleBase" id="RU003357"/>
    </source>
</evidence>
<evidence type="ECO:0000256" key="7">
    <source>
        <dbReference type="ARBA" id="ARBA00023237"/>
    </source>
</evidence>